<dbReference type="GO" id="GO:0035591">
    <property type="term" value="F:signaling adaptor activity"/>
    <property type="evidence" value="ECO:0007669"/>
    <property type="project" value="TreeGrafter"/>
</dbReference>
<dbReference type="InterPro" id="IPR036116">
    <property type="entry name" value="FN3_sf"/>
</dbReference>
<evidence type="ECO:0000256" key="3">
    <source>
        <dbReference type="SAM" id="SignalP"/>
    </source>
</evidence>
<evidence type="ECO:0000313" key="6">
    <source>
        <dbReference type="Proteomes" id="UP000198598"/>
    </source>
</evidence>
<protein>
    <recommendedName>
        <fullName evidence="4">Fibronectin type-III domain-containing protein</fullName>
    </recommendedName>
</protein>
<dbReference type="PROSITE" id="PS50853">
    <property type="entry name" value="FN3"/>
    <property type="match status" value="1"/>
</dbReference>
<dbReference type="Gene3D" id="2.60.40.10">
    <property type="entry name" value="Immunoglobulins"/>
    <property type="match status" value="1"/>
</dbReference>
<keyword evidence="6" id="KW-1185">Reference proteome</keyword>
<dbReference type="CDD" id="cd00063">
    <property type="entry name" value="FN3"/>
    <property type="match status" value="1"/>
</dbReference>
<keyword evidence="1" id="KW-0433">Leucine-rich repeat</keyword>
<dbReference type="SUPFAM" id="SSF52058">
    <property type="entry name" value="L domain-like"/>
    <property type="match status" value="1"/>
</dbReference>
<dbReference type="InterPro" id="IPR032675">
    <property type="entry name" value="LRR_dom_sf"/>
</dbReference>
<evidence type="ECO:0000256" key="1">
    <source>
        <dbReference type="ARBA" id="ARBA00022614"/>
    </source>
</evidence>
<dbReference type="STRING" id="662367.SAMN05216167_110138"/>
<dbReference type="AlphaFoldDB" id="A0A1I1XVP7"/>
<reference evidence="5 6" key="1">
    <citation type="submission" date="2016-10" db="EMBL/GenBank/DDBJ databases">
        <authorList>
            <person name="de Groot N.N."/>
        </authorList>
    </citation>
    <scope>NUCLEOTIDE SEQUENCE [LARGE SCALE GENOMIC DNA]</scope>
    <source>
        <strain evidence="5 6">DSM 26130</strain>
    </source>
</reference>
<dbReference type="PANTHER" id="PTHR47566">
    <property type="match status" value="1"/>
</dbReference>
<feature type="chain" id="PRO_5011577776" description="Fibronectin type-III domain-containing protein" evidence="3">
    <location>
        <begin position="24"/>
        <end position="359"/>
    </location>
</feature>
<dbReference type="PANTHER" id="PTHR47566:SF1">
    <property type="entry name" value="PROTEIN NUD1"/>
    <property type="match status" value="1"/>
</dbReference>
<evidence type="ECO:0000259" key="4">
    <source>
        <dbReference type="PROSITE" id="PS50853"/>
    </source>
</evidence>
<keyword evidence="2" id="KW-0677">Repeat</keyword>
<dbReference type="SUPFAM" id="SSF49265">
    <property type="entry name" value="Fibronectin type III"/>
    <property type="match status" value="1"/>
</dbReference>
<dbReference type="EMBL" id="FOLQ01000010">
    <property type="protein sequence ID" value="SFE11374.1"/>
    <property type="molecule type" value="Genomic_DNA"/>
</dbReference>
<evidence type="ECO:0000313" key="5">
    <source>
        <dbReference type="EMBL" id="SFE11374.1"/>
    </source>
</evidence>
<dbReference type="InterPro" id="IPR013783">
    <property type="entry name" value="Ig-like_fold"/>
</dbReference>
<evidence type="ECO:0000256" key="2">
    <source>
        <dbReference type="ARBA" id="ARBA00022737"/>
    </source>
</evidence>
<dbReference type="Proteomes" id="UP000198598">
    <property type="component" value="Unassembled WGS sequence"/>
</dbReference>
<dbReference type="InterPro" id="IPR003961">
    <property type="entry name" value="FN3_dom"/>
</dbReference>
<feature type="signal peptide" evidence="3">
    <location>
        <begin position="1"/>
        <end position="23"/>
    </location>
</feature>
<sequence length="359" mass="38497">MNTRMIILSLAALLSFFFESCKNNDPEPNLAPSAFTVTAKMAASGTDVVLTWTKAKDPNGDPVTYAVVYKDTLAKNLTDTTYTIKNVAYSTTVAGTVVASDNQKASTPASFSITSGVNPYVTIPDVNFEKALVAAKIDDVQDGKLLIASAQKVTRLEVASKQIASLQGVETFTNLQYLDIRSNVLTTIDISKATSLSALLGNDNRLTSLDVTKNVALKYLDCSSNMLIALDVSKNTTLNNLTCSVNKIISLDVSQNTALTDLDCQSNSLTTLDISKNAKLGTLFCGTNKLTALDVSKNTALTYLDCSVNQLTALDLKTNALLQGMVSTRNSIQTICVADMSRISSAWRKDATATYQVCK</sequence>
<gene>
    <name evidence="5" type="ORF">SAMN05216167_110138</name>
</gene>
<proteinExistence type="predicted"/>
<accession>A0A1I1XVP7</accession>
<dbReference type="Gene3D" id="3.80.10.10">
    <property type="entry name" value="Ribonuclease Inhibitor"/>
    <property type="match status" value="1"/>
</dbReference>
<keyword evidence="3" id="KW-0732">Signal</keyword>
<organism evidence="5 6">
    <name type="scientific">Spirosoma endophyticum</name>
    <dbReference type="NCBI Taxonomy" id="662367"/>
    <lineage>
        <taxon>Bacteria</taxon>
        <taxon>Pseudomonadati</taxon>
        <taxon>Bacteroidota</taxon>
        <taxon>Cytophagia</taxon>
        <taxon>Cytophagales</taxon>
        <taxon>Cytophagaceae</taxon>
        <taxon>Spirosoma</taxon>
    </lineage>
</organism>
<name>A0A1I1XVP7_9BACT</name>
<feature type="domain" description="Fibronectin type-III" evidence="4">
    <location>
        <begin position="31"/>
        <end position="120"/>
    </location>
</feature>
<dbReference type="InterPro" id="IPR052574">
    <property type="entry name" value="CDIRP"/>
</dbReference>